<feature type="domain" description="MULE transposase" evidence="1">
    <location>
        <begin position="245"/>
        <end position="339"/>
    </location>
</feature>
<dbReference type="AlphaFoldDB" id="A0A8H7VVI3"/>
<dbReference type="EMBL" id="JAEPRE010000381">
    <property type="protein sequence ID" value="KAG2228684.1"/>
    <property type="molecule type" value="Genomic_DNA"/>
</dbReference>
<proteinExistence type="predicted"/>
<dbReference type="Proteomes" id="UP000613177">
    <property type="component" value="Unassembled WGS sequence"/>
</dbReference>
<gene>
    <name evidence="2" type="ORF">INT48_005377</name>
</gene>
<dbReference type="Pfam" id="PF10551">
    <property type="entry name" value="MULE"/>
    <property type="match status" value="1"/>
</dbReference>
<dbReference type="PANTHER" id="PTHR33977:SF1">
    <property type="entry name" value="ZINC ION BINDING PROTEIN"/>
    <property type="match status" value="1"/>
</dbReference>
<name>A0A8H7VVI3_9FUNG</name>
<comment type="caution">
    <text evidence="2">The sequence shown here is derived from an EMBL/GenBank/DDBJ whole genome shotgun (WGS) entry which is preliminary data.</text>
</comment>
<sequence length="528" mass="60790">MTNGNEYSLDSLRFLQEFNLNPPLSDSVKLDTLVGEVREIKVMLSQLLALNSKSSLNSSSLGPGSYTAGARSLLTTPASFEVLNDEFKLMKLQVESLATVVNVPIPRAENILYDMSTAEENREARWKDASDRYDKTNVVINLLCETKFSGEDNGILSGKASVEFDKMSRLEKLGFQVVTAINKIIYLFNRDDMESAKIWFEEKLQPKDYLIFRGDLQNYSSNDSLFALGFMSPFQKERLVAVNIYCLDATYFITKRTDEILYTIVIRDNHPGRSFPCGYMITNDHSLGPIVQWLQFLKNKGVIVDPLLFTIDCSDSEMNAINNFFSGCSIQYCLFHVSQAWNRQLVLKVKAVSGIPADNRILRSEVYTYLKMTLYEVDKDVFHARIAEFISRYEATQTAFINYFRFNWCDEAKYNLWSRAYRPVEFSHMLTNSYIESWHNQLKYIFLGRSRNKRLDRLIFILTVEVEYFYEEFDRVESEMITSPSGSNDHVDFDNVAVADSGNWIIDSFIDDNSAYVVFVDDDVSCQK</sequence>
<evidence type="ECO:0000313" key="2">
    <source>
        <dbReference type="EMBL" id="KAG2228684.1"/>
    </source>
</evidence>
<dbReference type="PANTHER" id="PTHR33977">
    <property type="entry name" value="ZINC ION BINDING PROTEIN"/>
    <property type="match status" value="1"/>
</dbReference>
<evidence type="ECO:0000259" key="1">
    <source>
        <dbReference type="Pfam" id="PF10551"/>
    </source>
</evidence>
<organism evidence="2 3">
    <name type="scientific">Thamnidium elegans</name>
    <dbReference type="NCBI Taxonomy" id="101142"/>
    <lineage>
        <taxon>Eukaryota</taxon>
        <taxon>Fungi</taxon>
        <taxon>Fungi incertae sedis</taxon>
        <taxon>Mucoromycota</taxon>
        <taxon>Mucoromycotina</taxon>
        <taxon>Mucoromycetes</taxon>
        <taxon>Mucorales</taxon>
        <taxon>Mucorineae</taxon>
        <taxon>Mucoraceae</taxon>
        <taxon>Thamnidium</taxon>
    </lineage>
</organism>
<evidence type="ECO:0000313" key="3">
    <source>
        <dbReference type="Proteomes" id="UP000613177"/>
    </source>
</evidence>
<accession>A0A8H7VVI3</accession>
<reference evidence="2" key="1">
    <citation type="submission" date="2021-01" db="EMBL/GenBank/DDBJ databases">
        <title>Metabolic potential, ecology and presence of endohyphal bacteria is reflected in genomic diversity of Mucoromycotina.</title>
        <authorList>
            <person name="Muszewska A."/>
            <person name="Okrasinska A."/>
            <person name="Steczkiewicz K."/>
            <person name="Drgas O."/>
            <person name="Orlowska M."/>
            <person name="Perlinska-Lenart U."/>
            <person name="Aleksandrzak-Piekarczyk T."/>
            <person name="Szatraj K."/>
            <person name="Zielenkiewicz U."/>
            <person name="Pilsyk S."/>
            <person name="Malc E."/>
            <person name="Mieczkowski P."/>
            <person name="Kruszewska J.S."/>
            <person name="Biernat P."/>
            <person name="Pawlowska J."/>
        </authorList>
    </citation>
    <scope>NUCLEOTIDE SEQUENCE</scope>
    <source>
        <strain evidence="2">WA0000018081</strain>
    </source>
</reference>
<protein>
    <recommendedName>
        <fullName evidence="1">MULE transposase domain-containing protein</fullName>
    </recommendedName>
</protein>
<keyword evidence="3" id="KW-1185">Reference proteome</keyword>
<dbReference type="InterPro" id="IPR018289">
    <property type="entry name" value="MULE_transposase_dom"/>
</dbReference>